<feature type="domain" description="MIR" evidence="4">
    <location>
        <begin position="20"/>
        <end position="74"/>
    </location>
</feature>
<keyword evidence="6" id="KW-1185">Reference proteome</keyword>
<feature type="signal peptide" evidence="3">
    <location>
        <begin position="1"/>
        <end position="18"/>
    </location>
</feature>
<evidence type="ECO:0000259" key="4">
    <source>
        <dbReference type="PROSITE" id="PS50919"/>
    </source>
</evidence>
<evidence type="ECO:0000256" key="2">
    <source>
        <dbReference type="ARBA" id="ARBA00022737"/>
    </source>
</evidence>
<dbReference type="PANTHER" id="PTHR46809">
    <property type="entry name" value="STROMAL CELL-DERIVED FACTOR 2-LIKE PROTEIN"/>
    <property type="match status" value="1"/>
</dbReference>
<reference evidence="5" key="1">
    <citation type="submission" date="2025-08" db="UniProtKB">
        <authorList>
            <consortium name="Ensembl"/>
        </authorList>
    </citation>
    <scope>IDENTIFICATION</scope>
</reference>
<dbReference type="PANTHER" id="PTHR46809:SF3">
    <property type="entry name" value="STROMAL CELL-DERIVED FACTOR 2"/>
    <property type="match status" value="1"/>
</dbReference>
<dbReference type="SUPFAM" id="SSF82109">
    <property type="entry name" value="MIR domain"/>
    <property type="match status" value="1"/>
</dbReference>
<name>A0A2K5ISS0_COLAP</name>
<keyword evidence="1 3" id="KW-0732">Signal</keyword>
<evidence type="ECO:0000256" key="1">
    <source>
        <dbReference type="ARBA" id="ARBA00022729"/>
    </source>
</evidence>
<evidence type="ECO:0000313" key="5">
    <source>
        <dbReference type="Ensembl" id="ENSCANP00000019541.1"/>
    </source>
</evidence>
<organism evidence="5 6">
    <name type="scientific">Colobus angolensis palliatus</name>
    <name type="common">Peters' Angolan colobus</name>
    <dbReference type="NCBI Taxonomy" id="336983"/>
    <lineage>
        <taxon>Eukaryota</taxon>
        <taxon>Metazoa</taxon>
        <taxon>Chordata</taxon>
        <taxon>Craniata</taxon>
        <taxon>Vertebrata</taxon>
        <taxon>Euteleostomi</taxon>
        <taxon>Mammalia</taxon>
        <taxon>Eutheria</taxon>
        <taxon>Euarchontoglires</taxon>
        <taxon>Primates</taxon>
        <taxon>Haplorrhini</taxon>
        <taxon>Catarrhini</taxon>
        <taxon>Cercopithecidae</taxon>
        <taxon>Colobinae</taxon>
        <taxon>Colobus</taxon>
    </lineage>
</organism>
<dbReference type="STRING" id="336983.ENSCANP00000019541"/>
<dbReference type="OMA" id="GYWERDG"/>
<evidence type="ECO:0000256" key="3">
    <source>
        <dbReference type="SAM" id="SignalP"/>
    </source>
</evidence>
<proteinExistence type="predicted"/>
<protein>
    <recommendedName>
        <fullName evidence="4">MIR domain-containing protein</fullName>
    </recommendedName>
</protein>
<feature type="chain" id="PRO_5014368660" description="MIR domain-containing protein" evidence="3">
    <location>
        <begin position="19"/>
        <end position="177"/>
    </location>
</feature>
<dbReference type="Gene3D" id="2.80.10.50">
    <property type="match status" value="1"/>
</dbReference>
<evidence type="ECO:0000313" key="6">
    <source>
        <dbReference type="Proteomes" id="UP000233080"/>
    </source>
</evidence>
<accession>A0A2K5ISS0</accession>
<dbReference type="InterPro" id="IPR016093">
    <property type="entry name" value="MIR_motif"/>
</dbReference>
<dbReference type="SMART" id="SM00472">
    <property type="entry name" value="MIR"/>
    <property type="match status" value="1"/>
</dbReference>
<sequence>MAVVPLLLFGGLWSTVRTSNLAVTCGSMVKLLKMRYNVQLHSHDVLYGSGSGQQSVTGVTSMNESNSYWRIRGKITTAGEKETPIKCCQPIRLTHVNTVSAFGEEGEGSHLDDWTILCNGPHWVRDGEGEQYGGPISGQKEMHGQNNSWKAMEGIFMRPSELLKAEGHHTELGVWRL</sequence>
<dbReference type="Proteomes" id="UP000233080">
    <property type="component" value="Unassembled WGS sequence"/>
</dbReference>
<dbReference type="PROSITE" id="PS50919">
    <property type="entry name" value="MIR"/>
    <property type="match status" value="1"/>
</dbReference>
<keyword evidence="2" id="KW-0677">Repeat</keyword>
<dbReference type="Ensembl" id="ENSCANT00000042504.1">
    <property type="protein sequence ID" value="ENSCANP00000019541.1"/>
    <property type="gene ID" value="ENSCANG00000033202.1"/>
</dbReference>
<dbReference type="InterPro" id="IPR036300">
    <property type="entry name" value="MIR_dom_sf"/>
</dbReference>
<reference evidence="5" key="2">
    <citation type="submission" date="2025-09" db="UniProtKB">
        <authorList>
            <consortium name="Ensembl"/>
        </authorList>
    </citation>
    <scope>IDENTIFICATION</scope>
</reference>
<dbReference type="AlphaFoldDB" id="A0A2K5ISS0"/>